<dbReference type="EMBL" id="CADIKH010000102">
    <property type="protein sequence ID" value="CAB3774235.1"/>
    <property type="molecule type" value="Genomic_DNA"/>
</dbReference>
<protein>
    <submittedName>
        <fullName evidence="1">Uncharacterized protein</fullName>
    </submittedName>
</protein>
<sequence length="98" mass="10321">MPSFSGLREPVSLWAVGSNEVPHVSVSDLVSWSHYDTTAITQLRLQGKVELPEAFAEGKAETDNSRIASRFLSRAAALLKGGGAGSRCCANNLGSDTA</sequence>
<proteinExistence type="predicted"/>
<evidence type="ECO:0000313" key="1">
    <source>
        <dbReference type="EMBL" id="CAB3774235.1"/>
    </source>
</evidence>
<dbReference type="AlphaFoldDB" id="A0A6J5FAJ6"/>
<evidence type="ECO:0000313" key="2">
    <source>
        <dbReference type="Proteomes" id="UP000494363"/>
    </source>
</evidence>
<organism evidence="1 2">
    <name type="scientific">Paraburkholderia humisilvae</name>
    <dbReference type="NCBI Taxonomy" id="627669"/>
    <lineage>
        <taxon>Bacteria</taxon>
        <taxon>Pseudomonadati</taxon>
        <taxon>Pseudomonadota</taxon>
        <taxon>Betaproteobacteria</taxon>
        <taxon>Burkholderiales</taxon>
        <taxon>Burkholderiaceae</taxon>
        <taxon>Paraburkholderia</taxon>
    </lineage>
</organism>
<name>A0A6J5FAJ6_9BURK</name>
<dbReference type="Proteomes" id="UP000494363">
    <property type="component" value="Unassembled WGS sequence"/>
</dbReference>
<keyword evidence="2" id="KW-1185">Reference proteome</keyword>
<reference evidence="1 2" key="1">
    <citation type="submission" date="2020-04" db="EMBL/GenBank/DDBJ databases">
        <authorList>
            <person name="De Canck E."/>
        </authorList>
    </citation>
    <scope>NUCLEOTIDE SEQUENCE [LARGE SCALE GENOMIC DNA]</scope>
    <source>
        <strain evidence="1 2">LMG 29542</strain>
    </source>
</reference>
<accession>A0A6J5FAJ6</accession>
<gene>
    <name evidence="1" type="ORF">LMG29542_07657</name>
</gene>